<feature type="compositionally biased region" description="Basic and acidic residues" evidence="2">
    <location>
        <begin position="16"/>
        <end position="35"/>
    </location>
</feature>
<evidence type="ECO:0000256" key="1">
    <source>
        <dbReference type="SAM" id="Coils"/>
    </source>
</evidence>
<proteinExistence type="predicted"/>
<gene>
    <name evidence="3" type="primary">HaOG208959</name>
    <name evidence="3" type="ORF">B5X24_HaOG208959</name>
</gene>
<feature type="region of interest" description="Disordered" evidence="2">
    <location>
        <begin position="1"/>
        <end position="55"/>
    </location>
</feature>
<dbReference type="EMBL" id="KZ150090">
    <property type="protein sequence ID" value="PZC73688.1"/>
    <property type="molecule type" value="Genomic_DNA"/>
</dbReference>
<organism evidence="3 4">
    <name type="scientific">Helicoverpa armigera</name>
    <name type="common">Cotton bollworm</name>
    <name type="synonym">Heliothis armigera</name>
    <dbReference type="NCBI Taxonomy" id="29058"/>
    <lineage>
        <taxon>Eukaryota</taxon>
        <taxon>Metazoa</taxon>
        <taxon>Ecdysozoa</taxon>
        <taxon>Arthropoda</taxon>
        <taxon>Hexapoda</taxon>
        <taxon>Insecta</taxon>
        <taxon>Pterygota</taxon>
        <taxon>Neoptera</taxon>
        <taxon>Endopterygota</taxon>
        <taxon>Lepidoptera</taxon>
        <taxon>Glossata</taxon>
        <taxon>Ditrysia</taxon>
        <taxon>Noctuoidea</taxon>
        <taxon>Noctuidae</taxon>
        <taxon>Heliothinae</taxon>
        <taxon>Helicoverpa</taxon>
    </lineage>
</organism>
<dbReference type="Proteomes" id="UP000249218">
    <property type="component" value="Unassembled WGS sequence"/>
</dbReference>
<evidence type="ECO:0000313" key="4">
    <source>
        <dbReference type="Proteomes" id="UP000249218"/>
    </source>
</evidence>
<feature type="coiled-coil region" evidence="1">
    <location>
        <begin position="83"/>
        <end position="138"/>
    </location>
</feature>
<feature type="compositionally biased region" description="Basic and acidic residues" evidence="2">
    <location>
        <begin position="42"/>
        <end position="54"/>
    </location>
</feature>
<dbReference type="PANTHER" id="PTHR46601">
    <property type="entry name" value="ULP_PROTEASE DOMAIN-CONTAINING PROTEIN"/>
    <property type="match status" value="1"/>
</dbReference>
<dbReference type="AlphaFoldDB" id="A0A2W1BFX0"/>
<reference evidence="3 4" key="1">
    <citation type="journal article" date="2017" name="BMC Biol.">
        <title>Genomic innovations, transcriptional plasticity and gene loss underlying the evolution and divergence of two highly polyphagous and invasive Helicoverpa pest species.</title>
        <authorList>
            <person name="Pearce S.L."/>
            <person name="Clarke D.F."/>
            <person name="East P.D."/>
            <person name="Elfekih S."/>
            <person name="Gordon K.H."/>
            <person name="Jermiin L.S."/>
            <person name="McGaughran A."/>
            <person name="Oakeshott J.G."/>
            <person name="Papanikolaou A."/>
            <person name="Perera O.P."/>
            <person name="Rane R.V."/>
            <person name="Richards S."/>
            <person name="Tay W.T."/>
            <person name="Walsh T.K."/>
            <person name="Anderson A."/>
            <person name="Anderson C.J."/>
            <person name="Asgari S."/>
            <person name="Board P.G."/>
            <person name="Bretschneider A."/>
            <person name="Campbell P.M."/>
            <person name="Chertemps T."/>
            <person name="Christeller J.T."/>
            <person name="Coppin C.W."/>
            <person name="Downes S.J."/>
            <person name="Duan G."/>
            <person name="Farnsworth C.A."/>
            <person name="Good R.T."/>
            <person name="Han L.B."/>
            <person name="Han Y.C."/>
            <person name="Hatje K."/>
            <person name="Horne I."/>
            <person name="Huang Y.P."/>
            <person name="Hughes D.S."/>
            <person name="Jacquin-Joly E."/>
            <person name="James W."/>
            <person name="Jhangiani S."/>
            <person name="Kollmar M."/>
            <person name="Kuwar S.S."/>
            <person name="Li S."/>
            <person name="Liu N.Y."/>
            <person name="Maibeche M.T."/>
            <person name="Miller J.R."/>
            <person name="Montagne N."/>
            <person name="Perry T."/>
            <person name="Qu J."/>
            <person name="Song S.V."/>
            <person name="Sutton G.G."/>
            <person name="Vogel H."/>
            <person name="Walenz B.P."/>
            <person name="Xu W."/>
            <person name="Zhang H.J."/>
            <person name="Zou Z."/>
            <person name="Batterham P."/>
            <person name="Edwards O.R."/>
            <person name="Feyereisen R."/>
            <person name="Gibbs R.A."/>
            <person name="Heckel D.G."/>
            <person name="McGrath A."/>
            <person name="Robin C."/>
            <person name="Scherer S.E."/>
            <person name="Worley K.C."/>
            <person name="Wu Y.D."/>
        </authorList>
    </citation>
    <scope>NUCLEOTIDE SEQUENCE [LARGE SCALE GENOMIC DNA]</scope>
    <source>
        <strain evidence="3">Harm_GR_Male_#8</strain>
        <tissue evidence="3">Whole organism</tissue>
    </source>
</reference>
<protein>
    <submittedName>
        <fullName evidence="3">Uncharacterized protein</fullName>
    </submittedName>
</protein>
<accession>A0A2W1BFX0</accession>
<evidence type="ECO:0000256" key="2">
    <source>
        <dbReference type="SAM" id="MobiDB-lite"/>
    </source>
</evidence>
<keyword evidence="1" id="KW-0175">Coiled coil</keyword>
<dbReference type="OrthoDB" id="6357684at2759"/>
<dbReference type="PANTHER" id="PTHR46601:SF2">
    <property type="entry name" value="UBIQUITIN-LIKE PROTEASE FAMILY PROFILE DOMAIN-CONTAINING PROTEIN"/>
    <property type="match status" value="1"/>
</dbReference>
<evidence type="ECO:0000313" key="3">
    <source>
        <dbReference type="EMBL" id="PZC73688.1"/>
    </source>
</evidence>
<sequence>MPLSSAERCRKYREKLKKENPQKFEEMKKRNLERTKAKKRKIVDMSENEKQDVRKKWRDAKRKKVNENKPVVFEAERARRRYRSQVGRENKKLKEKIEILRRKNENLRKMLKRSRSRVQRLTVELERLKSQKESRKNIINQPQSLEIEELRHPNELTPMTKSNIFIEKELPDISEEAKERVKQRLLQQNVLEESLKETYKLSKSFQERKMLKKLTETESGKKYNMKTNLAKCLGIESGIKRYYSIKQKRLKTACDLKKFFERDDVSRMTAGKKEYVTRNKIQKQKRFLLDTLLKLYKKYKNEGGNVSFTTFKRYRPFYIVPPNLSTRNTCACIKHSNLTFKAEALKKLGLIKTTDLTDLVSEMVCDVKSKSCMYSECNLCRDKVLQITIPADQNQDEVSWYEFISKSHEFERNGENKMTKRMVKLQQTGVLHNLAELIQRDLKRFKVHHYNIYHQYIQYKESIEKLEDNEVILHCDFSENYVCKMAEEVQAMHFGASKTQVTLHTGLLYIKNEKPLCFCTVSPSLKHGPEAIWGHLKPVIDFIKEKLPTVRRIHFWSDGPTTQYRQKYNFFLFCEIMQNEGFHQATWSFFEASHGKGAADGGGGVVKRTLDARVAYGKDIVDAKSVFETLLQSEISVKTFYVSDQDIEKIKISNPKIILPIPSTMTIHQVIVTENKNTVKYRPLSCFCMRGICDCFSPKIHILMKVRRFKKKNIQLDSSSEDTNTEIEYAESDQSDWIEAEYFDDSDPKEQETCREKTEKIMLSGNEIQNKTELEIENHSTKENVILKTNIEEEGVLQIELDSVMQKGLGSKGKKKGNSGVKILADVRNTPENSRYFDLKTFGKFIERGLNFDISTGKIPSSNNSQSEKENHENLYLNPIPSCSGVNTAMNQEAKVENNDFLINDVVLVRYYVRKMWRYYIGFVQKIHNEDGKTLFTISFLKTVKAPKLKFFLPKKVDLDVITSDSLVKKVRVLQDSKDYYLVDDFDEVYFV</sequence>
<name>A0A2W1BFX0_HELAM</name>
<keyword evidence="4" id="KW-1185">Reference proteome</keyword>